<evidence type="ECO:0000256" key="6">
    <source>
        <dbReference type="ARBA" id="ARBA00022763"/>
    </source>
</evidence>
<dbReference type="GO" id="GO:0003908">
    <property type="term" value="F:methylated-DNA-[protein]-cysteine S-methyltransferase activity"/>
    <property type="evidence" value="ECO:0007669"/>
    <property type="project" value="UniProtKB-EC"/>
</dbReference>
<dbReference type="GO" id="GO:0032259">
    <property type="term" value="P:methylation"/>
    <property type="evidence" value="ECO:0007669"/>
    <property type="project" value="UniProtKB-KW"/>
</dbReference>
<evidence type="ECO:0000256" key="3">
    <source>
        <dbReference type="ARBA" id="ARBA00011918"/>
    </source>
</evidence>
<evidence type="ECO:0000256" key="5">
    <source>
        <dbReference type="ARBA" id="ARBA00022679"/>
    </source>
</evidence>
<evidence type="ECO:0000256" key="4">
    <source>
        <dbReference type="ARBA" id="ARBA00022603"/>
    </source>
</evidence>
<dbReference type="GO" id="GO:0006281">
    <property type="term" value="P:DNA repair"/>
    <property type="evidence" value="ECO:0007669"/>
    <property type="project" value="UniProtKB-KW"/>
</dbReference>
<dbReference type="CDD" id="cd06445">
    <property type="entry name" value="ATase"/>
    <property type="match status" value="1"/>
</dbReference>
<accession>A0AAE3H8L5</accession>
<dbReference type="FunFam" id="1.10.10.10:FF:000214">
    <property type="entry name" value="Methylated-DNA--protein-cysteine methyltransferase"/>
    <property type="match status" value="1"/>
</dbReference>
<dbReference type="InterPro" id="IPR036388">
    <property type="entry name" value="WH-like_DNA-bd_sf"/>
</dbReference>
<organism evidence="10 11">
    <name type="scientific">Methanolobus chelungpuianus</name>
    <dbReference type="NCBI Taxonomy" id="502115"/>
    <lineage>
        <taxon>Archaea</taxon>
        <taxon>Methanobacteriati</taxon>
        <taxon>Methanobacteriota</taxon>
        <taxon>Stenosarchaea group</taxon>
        <taxon>Methanomicrobia</taxon>
        <taxon>Methanosarcinales</taxon>
        <taxon>Methanosarcinaceae</taxon>
        <taxon>Methanolobus</taxon>
    </lineage>
</organism>
<dbReference type="NCBIfam" id="TIGR00589">
    <property type="entry name" value="ogt"/>
    <property type="match status" value="1"/>
</dbReference>
<gene>
    <name evidence="10" type="ORF">PV02_00380</name>
</gene>
<sequence length="123" mass="13574">MKRNAVFQDILRYFSGEDVDFSGYEPDLSDLTEFQQEVLTEVRKIPYGQTVTYAELACRIGKEGAARAVGSALAKNPYPIIIPCHRVVSSSGIGGFCGETCGEKTELKKKMLDMESRVSSGRE</sequence>
<keyword evidence="7" id="KW-0234">DNA repair</keyword>
<comment type="caution">
    <text evidence="10">The sequence shown here is derived from an EMBL/GenBank/DDBJ whole genome shotgun (WGS) entry which is preliminary data.</text>
</comment>
<comment type="catalytic activity">
    <reaction evidence="8">
        <text>a 6-O-methyl-2'-deoxyguanosine in DNA + L-cysteinyl-[protein] = S-methyl-L-cysteinyl-[protein] + a 2'-deoxyguanosine in DNA</text>
        <dbReference type="Rhea" id="RHEA:24000"/>
        <dbReference type="Rhea" id="RHEA-COMP:10131"/>
        <dbReference type="Rhea" id="RHEA-COMP:10132"/>
        <dbReference type="Rhea" id="RHEA-COMP:11367"/>
        <dbReference type="Rhea" id="RHEA-COMP:11368"/>
        <dbReference type="ChEBI" id="CHEBI:29950"/>
        <dbReference type="ChEBI" id="CHEBI:82612"/>
        <dbReference type="ChEBI" id="CHEBI:85445"/>
        <dbReference type="ChEBI" id="CHEBI:85448"/>
        <dbReference type="EC" id="2.1.1.63"/>
    </reaction>
</comment>
<keyword evidence="4 10" id="KW-0489">Methyltransferase</keyword>
<dbReference type="PANTHER" id="PTHR10815:SF13">
    <property type="entry name" value="METHYLATED-DNA--PROTEIN-CYSTEINE METHYLTRANSFERASE"/>
    <property type="match status" value="1"/>
</dbReference>
<keyword evidence="11" id="KW-1185">Reference proteome</keyword>
<dbReference type="SUPFAM" id="SSF46767">
    <property type="entry name" value="Methylated DNA-protein cysteine methyltransferase, C-terminal domain"/>
    <property type="match status" value="1"/>
</dbReference>
<dbReference type="InterPro" id="IPR014048">
    <property type="entry name" value="MethylDNA_cys_MeTrfase_DNA-bd"/>
</dbReference>
<evidence type="ECO:0000259" key="9">
    <source>
        <dbReference type="Pfam" id="PF01035"/>
    </source>
</evidence>
<evidence type="ECO:0000256" key="2">
    <source>
        <dbReference type="ARBA" id="ARBA00008711"/>
    </source>
</evidence>
<dbReference type="AlphaFoldDB" id="A0AAE3H8L5"/>
<protein>
    <recommendedName>
        <fullName evidence="3">methylated-DNA--[protein]-cysteine S-methyltransferase</fullName>
        <ecNumber evidence="3">2.1.1.63</ecNumber>
    </recommendedName>
</protein>
<feature type="domain" description="Methylated-DNA-[protein]-cysteine S-methyltransferase DNA binding" evidence="9">
    <location>
        <begin position="33"/>
        <end position="116"/>
    </location>
</feature>
<evidence type="ECO:0000313" key="10">
    <source>
        <dbReference type="EMBL" id="MCQ6961689.1"/>
    </source>
</evidence>
<reference evidence="10 11" key="1">
    <citation type="journal article" date="2011" name="Appl. Environ. Microbiol.">
        <title>Methanogenic archaea isolated from Taiwan's Chelungpu fault.</title>
        <authorList>
            <person name="Wu S.Y."/>
            <person name="Lai M.C."/>
        </authorList>
    </citation>
    <scope>NUCLEOTIDE SEQUENCE [LARGE SCALE GENOMIC DNA]</scope>
    <source>
        <strain evidence="10 11">St545Mb</strain>
    </source>
</reference>
<evidence type="ECO:0000256" key="7">
    <source>
        <dbReference type="ARBA" id="ARBA00023204"/>
    </source>
</evidence>
<dbReference type="Proteomes" id="UP001206983">
    <property type="component" value="Unassembled WGS sequence"/>
</dbReference>
<keyword evidence="5" id="KW-0808">Transferase</keyword>
<dbReference type="PROSITE" id="PS00374">
    <property type="entry name" value="MGMT"/>
    <property type="match status" value="1"/>
</dbReference>
<dbReference type="InterPro" id="IPR001497">
    <property type="entry name" value="MethylDNA_cys_MeTrfase_AS"/>
</dbReference>
<evidence type="ECO:0000256" key="1">
    <source>
        <dbReference type="ARBA" id="ARBA00001286"/>
    </source>
</evidence>
<proteinExistence type="inferred from homology"/>
<dbReference type="EMBL" id="JTEO01000001">
    <property type="protein sequence ID" value="MCQ6961689.1"/>
    <property type="molecule type" value="Genomic_DNA"/>
</dbReference>
<keyword evidence="6" id="KW-0227">DNA damage</keyword>
<dbReference type="InterPro" id="IPR036217">
    <property type="entry name" value="MethylDNA_cys_MeTrfase_DNAb"/>
</dbReference>
<dbReference type="Pfam" id="PF01035">
    <property type="entry name" value="DNA_binding_1"/>
    <property type="match status" value="1"/>
</dbReference>
<dbReference type="RefSeq" id="WP_256621323.1">
    <property type="nucleotide sequence ID" value="NZ_JTEO01000001.1"/>
</dbReference>
<name>A0AAE3H8L5_9EURY</name>
<dbReference type="EC" id="2.1.1.63" evidence="3"/>
<comment type="catalytic activity">
    <reaction evidence="1">
        <text>a 4-O-methyl-thymidine in DNA + L-cysteinyl-[protein] = a thymidine in DNA + S-methyl-L-cysteinyl-[protein]</text>
        <dbReference type="Rhea" id="RHEA:53428"/>
        <dbReference type="Rhea" id="RHEA-COMP:10131"/>
        <dbReference type="Rhea" id="RHEA-COMP:10132"/>
        <dbReference type="Rhea" id="RHEA-COMP:13555"/>
        <dbReference type="Rhea" id="RHEA-COMP:13556"/>
        <dbReference type="ChEBI" id="CHEBI:29950"/>
        <dbReference type="ChEBI" id="CHEBI:82612"/>
        <dbReference type="ChEBI" id="CHEBI:137386"/>
        <dbReference type="ChEBI" id="CHEBI:137387"/>
        <dbReference type="EC" id="2.1.1.63"/>
    </reaction>
</comment>
<comment type="similarity">
    <text evidence="2">Belongs to the MGMT family.</text>
</comment>
<evidence type="ECO:0000256" key="8">
    <source>
        <dbReference type="ARBA" id="ARBA00049348"/>
    </source>
</evidence>
<dbReference type="Gene3D" id="1.10.10.10">
    <property type="entry name" value="Winged helix-like DNA-binding domain superfamily/Winged helix DNA-binding domain"/>
    <property type="match status" value="1"/>
</dbReference>
<dbReference type="PANTHER" id="PTHR10815">
    <property type="entry name" value="METHYLATED-DNA--PROTEIN-CYSTEINE METHYLTRANSFERASE"/>
    <property type="match status" value="1"/>
</dbReference>
<evidence type="ECO:0000313" key="11">
    <source>
        <dbReference type="Proteomes" id="UP001206983"/>
    </source>
</evidence>